<gene>
    <name evidence="8" type="ORF">GCM10010517_63500</name>
</gene>
<evidence type="ECO:0000259" key="6">
    <source>
        <dbReference type="Pfam" id="PF00370"/>
    </source>
</evidence>
<evidence type="ECO:0000256" key="1">
    <source>
        <dbReference type="ARBA" id="ARBA00009156"/>
    </source>
</evidence>
<dbReference type="Gene3D" id="3.30.420.40">
    <property type="match status" value="2"/>
</dbReference>
<evidence type="ECO:0000256" key="2">
    <source>
        <dbReference type="ARBA" id="ARBA00022629"/>
    </source>
</evidence>
<organism evidence="8 9">
    <name type="scientific">Streptosporangium fragile</name>
    <dbReference type="NCBI Taxonomy" id="46186"/>
    <lineage>
        <taxon>Bacteria</taxon>
        <taxon>Bacillati</taxon>
        <taxon>Actinomycetota</taxon>
        <taxon>Actinomycetes</taxon>
        <taxon>Streptosporangiales</taxon>
        <taxon>Streptosporangiaceae</taxon>
        <taxon>Streptosporangium</taxon>
    </lineage>
</organism>
<dbReference type="EMBL" id="BAAAVI010000062">
    <property type="protein sequence ID" value="GAA2898411.1"/>
    <property type="molecule type" value="Genomic_DNA"/>
</dbReference>
<reference evidence="8 9" key="1">
    <citation type="journal article" date="2019" name="Int. J. Syst. Evol. Microbiol.">
        <title>The Global Catalogue of Microorganisms (GCM) 10K type strain sequencing project: providing services to taxonomists for standard genome sequencing and annotation.</title>
        <authorList>
            <consortium name="The Broad Institute Genomics Platform"/>
            <consortium name="The Broad Institute Genome Sequencing Center for Infectious Disease"/>
            <person name="Wu L."/>
            <person name="Ma J."/>
        </authorList>
    </citation>
    <scope>NUCLEOTIDE SEQUENCE [LARGE SCALE GENOMIC DNA]</scope>
    <source>
        <strain evidence="8 9">JCM 6242</strain>
    </source>
</reference>
<feature type="compositionally biased region" description="Pro residues" evidence="5">
    <location>
        <begin position="508"/>
        <end position="521"/>
    </location>
</feature>
<proteinExistence type="inferred from homology"/>
<name>A0ABN3W713_9ACTN</name>
<dbReference type="GO" id="GO:0016301">
    <property type="term" value="F:kinase activity"/>
    <property type="evidence" value="ECO:0007669"/>
    <property type="project" value="UniProtKB-KW"/>
</dbReference>
<evidence type="ECO:0000256" key="3">
    <source>
        <dbReference type="ARBA" id="ARBA00022679"/>
    </source>
</evidence>
<feature type="region of interest" description="Disordered" evidence="5">
    <location>
        <begin position="488"/>
        <end position="521"/>
    </location>
</feature>
<evidence type="ECO:0000256" key="4">
    <source>
        <dbReference type="ARBA" id="ARBA00022777"/>
    </source>
</evidence>
<dbReference type="InterPro" id="IPR050406">
    <property type="entry name" value="FGGY_Carb_Kinase"/>
</dbReference>
<keyword evidence="3" id="KW-0808">Transferase</keyword>
<keyword evidence="4 8" id="KW-0418">Kinase</keyword>
<accession>A0ABN3W713</accession>
<feature type="compositionally biased region" description="Low complexity" evidence="5">
    <location>
        <begin position="494"/>
        <end position="507"/>
    </location>
</feature>
<keyword evidence="2" id="KW-0859">Xylose metabolism</keyword>
<keyword evidence="2" id="KW-0119">Carbohydrate metabolism</keyword>
<evidence type="ECO:0000259" key="7">
    <source>
        <dbReference type="Pfam" id="PF02782"/>
    </source>
</evidence>
<evidence type="ECO:0000313" key="9">
    <source>
        <dbReference type="Proteomes" id="UP001500831"/>
    </source>
</evidence>
<dbReference type="InterPro" id="IPR018485">
    <property type="entry name" value="FGGY_C"/>
</dbReference>
<dbReference type="PANTHER" id="PTHR43095:SF5">
    <property type="entry name" value="XYLULOSE KINASE"/>
    <property type="match status" value="1"/>
</dbReference>
<dbReference type="InterPro" id="IPR000577">
    <property type="entry name" value="Carb_kinase_FGGY"/>
</dbReference>
<feature type="domain" description="Carbohydrate kinase FGGY C-terminal" evidence="7">
    <location>
        <begin position="259"/>
        <end position="444"/>
    </location>
</feature>
<dbReference type="Pfam" id="PF02782">
    <property type="entry name" value="FGGY_C"/>
    <property type="match status" value="1"/>
</dbReference>
<evidence type="ECO:0000256" key="5">
    <source>
        <dbReference type="SAM" id="MobiDB-lite"/>
    </source>
</evidence>
<dbReference type="PANTHER" id="PTHR43095">
    <property type="entry name" value="SUGAR KINASE"/>
    <property type="match status" value="1"/>
</dbReference>
<evidence type="ECO:0000313" key="8">
    <source>
        <dbReference type="EMBL" id="GAA2898411.1"/>
    </source>
</evidence>
<dbReference type="PIRSF" id="PIRSF000538">
    <property type="entry name" value="GlpK"/>
    <property type="match status" value="1"/>
</dbReference>
<comment type="caution">
    <text evidence="8">The sequence shown here is derived from an EMBL/GenBank/DDBJ whole genome shotgun (WGS) entry which is preliminary data.</text>
</comment>
<dbReference type="Proteomes" id="UP001500831">
    <property type="component" value="Unassembled WGS sequence"/>
</dbReference>
<feature type="domain" description="Carbohydrate kinase FGGY N-terminal" evidence="6">
    <location>
        <begin position="5"/>
        <end position="248"/>
    </location>
</feature>
<sequence>MNETVLALDLGTGGCKASLWTAAGTCLSEAVTGYPTRHPAVGWNEQRPRDWWDAAVSSTRALLERVPGARIAGIALSGQSLGAVMLDGHAEPVQESTPIWSDARAAAEAAEFFSAVPEHTWYATTGNGFSPALYPIFKAMWFRRHVPDAWRRARVLVGSKDYVNHRLTGVLATDHSYASGSGAYDLVARRYDTAFLDAAGLGADVFPEIMEATDTVGTVTAEAAAALGVPVGTPVLAGAVDNACMALGSRGTAPGRVFASLGSSSWITVTAERPVLDAGSRPYVFTHAVPGLFISALSTFSSGTSIAWLRDLIAPGTEIGDLVSEACQAPPGSRGALMLPMLSGGTPAEGGPAARGVLMGLDLAHGRADLARAGLEGVAFALRRGLDTMRSLVDCEPELLISGGGSRHPGWNQIYADVLGAPLVRTAVDRQAATLGAAAVAFVGLGLWPGFDRADTPHVPVERYEPDPAARDAYEPARRRFDAAVRALADLQNSAVPGPDPGDAASPGSPPDPSPPGDHRG</sequence>
<dbReference type="InterPro" id="IPR043129">
    <property type="entry name" value="ATPase_NBD"/>
</dbReference>
<dbReference type="RefSeq" id="WP_344979242.1">
    <property type="nucleotide sequence ID" value="NZ_BAAAVI010000062.1"/>
</dbReference>
<dbReference type="CDD" id="cd07805">
    <property type="entry name" value="ASKHA_NBD_FGGY_CvXK-like"/>
    <property type="match status" value="1"/>
</dbReference>
<dbReference type="SUPFAM" id="SSF53067">
    <property type="entry name" value="Actin-like ATPase domain"/>
    <property type="match status" value="2"/>
</dbReference>
<protein>
    <submittedName>
        <fullName evidence="8">FGGY-family carbohydrate kinase</fullName>
    </submittedName>
</protein>
<dbReference type="InterPro" id="IPR018484">
    <property type="entry name" value="FGGY_N"/>
</dbReference>
<comment type="similarity">
    <text evidence="1">Belongs to the FGGY kinase family.</text>
</comment>
<dbReference type="Pfam" id="PF00370">
    <property type="entry name" value="FGGY_N"/>
    <property type="match status" value="1"/>
</dbReference>
<keyword evidence="9" id="KW-1185">Reference proteome</keyword>